<name>A0A7E5VMS5_TRINI</name>
<dbReference type="InterPro" id="IPR012337">
    <property type="entry name" value="RNaseH-like_sf"/>
</dbReference>
<gene>
    <name evidence="4" type="primary">LOC113495211</name>
</gene>
<dbReference type="PROSITE" id="PS50994">
    <property type="entry name" value="INTEGRASE"/>
    <property type="match status" value="1"/>
</dbReference>
<dbReference type="GO" id="GO:0003676">
    <property type="term" value="F:nucleic acid binding"/>
    <property type="evidence" value="ECO:0007669"/>
    <property type="project" value="InterPro"/>
</dbReference>
<evidence type="ECO:0000259" key="2">
    <source>
        <dbReference type="PROSITE" id="PS50994"/>
    </source>
</evidence>
<dbReference type="GO" id="GO:0015074">
    <property type="term" value="P:DNA integration"/>
    <property type="evidence" value="ECO:0007669"/>
    <property type="project" value="InterPro"/>
</dbReference>
<accession>A0A7E5VMS5</accession>
<dbReference type="OrthoDB" id="441971at2759"/>
<reference evidence="4" key="1">
    <citation type="submission" date="2025-08" db="UniProtKB">
        <authorList>
            <consortium name="RefSeq"/>
        </authorList>
    </citation>
    <scope>IDENTIFICATION</scope>
</reference>
<feature type="compositionally biased region" description="Acidic residues" evidence="1">
    <location>
        <begin position="431"/>
        <end position="446"/>
    </location>
</feature>
<dbReference type="InterPro" id="IPR036397">
    <property type="entry name" value="RNaseH_sf"/>
</dbReference>
<organism evidence="3 4">
    <name type="scientific">Trichoplusia ni</name>
    <name type="common">Cabbage looper</name>
    <dbReference type="NCBI Taxonomy" id="7111"/>
    <lineage>
        <taxon>Eukaryota</taxon>
        <taxon>Metazoa</taxon>
        <taxon>Ecdysozoa</taxon>
        <taxon>Arthropoda</taxon>
        <taxon>Hexapoda</taxon>
        <taxon>Insecta</taxon>
        <taxon>Pterygota</taxon>
        <taxon>Neoptera</taxon>
        <taxon>Endopterygota</taxon>
        <taxon>Lepidoptera</taxon>
        <taxon>Glossata</taxon>
        <taxon>Ditrysia</taxon>
        <taxon>Noctuoidea</taxon>
        <taxon>Noctuidae</taxon>
        <taxon>Plusiinae</taxon>
        <taxon>Trichoplusia</taxon>
    </lineage>
</organism>
<dbReference type="Gene3D" id="3.30.420.10">
    <property type="entry name" value="Ribonuclease H-like superfamily/Ribonuclease H"/>
    <property type="match status" value="1"/>
</dbReference>
<dbReference type="InterPro" id="IPR001584">
    <property type="entry name" value="Integrase_cat-core"/>
</dbReference>
<protein>
    <submittedName>
        <fullName evidence="4">SCAN domain-containing protein 3-like</fullName>
    </submittedName>
</protein>
<evidence type="ECO:0000256" key="1">
    <source>
        <dbReference type="SAM" id="MobiDB-lite"/>
    </source>
</evidence>
<evidence type="ECO:0000313" key="3">
    <source>
        <dbReference type="Proteomes" id="UP000322000"/>
    </source>
</evidence>
<dbReference type="SUPFAM" id="SSF53098">
    <property type="entry name" value="Ribonuclease H-like"/>
    <property type="match status" value="1"/>
</dbReference>
<dbReference type="GeneID" id="113495211"/>
<dbReference type="RefSeq" id="XP_026729633.1">
    <property type="nucleotide sequence ID" value="XM_026873832.1"/>
</dbReference>
<dbReference type="InParanoid" id="A0A7E5VMS5"/>
<sequence length="446" mass="51277">MDDYESNSSDTENSDTEDVDRDEFYRKLYQVYKNKRGLNSVLLAREKYNYLVARIKAAKTTLKKTSSDYHRLKKFEVIRTTDGDKLFTLPTPGNKKRQMMVPMDEMYDIIKKYHIMLNHGGRTRMRDELKQKYKNITAESVLVYLSMCKSCKNKTIYKRGRPGEKPGFSPLHETPEEDFCIPADPISEGSPTTVKSEMETEEVIRDIPAPIPISTYKYPELYSRGQVDILGVTTELGADYKYLMIYRNLTNKYIHLKPMKELNVEDAVEALLTIFLEYGAPNILQSKNGLDLIKPICTQIADLHEEIKVIPSEKLFNKSDFKGKSNEDILKKLNDWLITSLNTKWYQGLKYVQHDFNTVFHEALCRTPCQMVFGSDPRRGIASVFPKNICDDISTEQDLIAVLENKGPVAPKEVKEEESVTLPSDLIKEEADSDDENVDEDKELIA</sequence>
<dbReference type="KEGG" id="tnl:113495211"/>
<feature type="region of interest" description="Disordered" evidence="1">
    <location>
        <begin position="411"/>
        <end position="446"/>
    </location>
</feature>
<dbReference type="Proteomes" id="UP000322000">
    <property type="component" value="Chromosome 6"/>
</dbReference>
<proteinExistence type="predicted"/>
<evidence type="ECO:0000313" key="4">
    <source>
        <dbReference type="RefSeq" id="XP_026729633.1"/>
    </source>
</evidence>
<dbReference type="AlphaFoldDB" id="A0A7E5VMS5"/>
<keyword evidence="3" id="KW-1185">Reference proteome</keyword>
<feature type="domain" description="Integrase catalytic" evidence="2">
    <location>
        <begin position="215"/>
        <end position="376"/>
    </location>
</feature>